<dbReference type="RefSeq" id="WP_120810018.1">
    <property type="nucleotide sequence ID" value="NZ_JAQQKZ010000004.1"/>
</dbReference>
<comment type="caution">
    <text evidence="6">The sequence shown here is derived from an EMBL/GenBank/DDBJ whole genome shotgun (WGS) entry which is preliminary data.</text>
</comment>
<dbReference type="Gene3D" id="1.10.490.10">
    <property type="entry name" value="Globins"/>
    <property type="match status" value="1"/>
</dbReference>
<dbReference type="EMBL" id="RBID01000011">
    <property type="protein sequence ID" value="RKQ61439.1"/>
    <property type="molecule type" value="Genomic_DNA"/>
</dbReference>
<reference evidence="6 7" key="1">
    <citation type="submission" date="2018-10" db="EMBL/GenBank/DDBJ databases">
        <title>Genomic Encyclopedia of Type Strains, Phase IV (KMG-IV): sequencing the most valuable type-strain genomes for metagenomic binning, comparative biology and taxonomic classification.</title>
        <authorList>
            <person name="Goeker M."/>
        </authorList>
    </citation>
    <scope>NUCLEOTIDE SEQUENCE [LARGE SCALE GENOMIC DNA]</scope>
    <source>
        <strain evidence="6 7">DSM 3303</strain>
    </source>
</reference>
<protein>
    <submittedName>
        <fullName evidence="6">Hemoglobin</fullName>
    </submittedName>
</protein>
<evidence type="ECO:0000256" key="1">
    <source>
        <dbReference type="ARBA" id="ARBA00022448"/>
    </source>
</evidence>
<evidence type="ECO:0000256" key="3">
    <source>
        <dbReference type="ARBA" id="ARBA00022723"/>
    </source>
</evidence>
<organism evidence="6 7">
    <name type="scientific">Vogesella indigofera</name>
    <name type="common">Pseudomonas indigofera</name>
    <dbReference type="NCBI Taxonomy" id="45465"/>
    <lineage>
        <taxon>Bacteria</taxon>
        <taxon>Pseudomonadati</taxon>
        <taxon>Pseudomonadota</taxon>
        <taxon>Betaproteobacteria</taxon>
        <taxon>Neisseriales</taxon>
        <taxon>Chromobacteriaceae</taxon>
        <taxon>Vogesella</taxon>
    </lineage>
</organism>
<name>A0A495BJC1_VOGIN</name>
<dbReference type="Proteomes" id="UP000279384">
    <property type="component" value="Unassembled WGS sequence"/>
</dbReference>
<proteinExistence type="predicted"/>
<keyword evidence="1" id="KW-0813">Transport</keyword>
<dbReference type="CDD" id="cd08916">
    <property type="entry name" value="TrHb3_P"/>
    <property type="match status" value="1"/>
</dbReference>
<dbReference type="Pfam" id="PF01152">
    <property type="entry name" value="Bac_globin"/>
    <property type="match status" value="1"/>
</dbReference>
<feature type="binding site" description="distal binding residue" evidence="5">
    <location>
        <position position="46"/>
    </location>
    <ligand>
        <name>heme</name>
        <dbReference type="ChEBI" id="CHEBI:30413"/>
    </ligand>
    <ligandPart>
        <name>Fe</name>
        <dbReference type="ChEBI" id="CHEBI:18248"/>
    </ligandPart>
</feature>
<evidence type="ECO:0000256" key="5">
    <source>
        <dbReference type="PIRSR" id="PIRSR601486-1"/>
    </source>
</evidence>
<keyword evidence="4 5" id="KW-0408">Iron</keyword>
<evidence type="ECO:0000313" key="7">
    <source>
        <dbReference type="Proteomes" id="UP000279384"/>
    </source>
</evidence>
<dbReference type="GO" id="GO:0019825">
    <property type="term" value="F:oxygen binding"/>
    <property type="evidence" value="ECO:0007669"/>
    <property type="project" value="InterPro"/>
</dbReference>
<keyword evidence="3 5" id="KW-0479">Metal-binding</keyword>
<evidence type="ECO:0000256" key="4">
    <source>
        <dbReference type="ARBA" id="ARBA00023004"/>
    </source>
</evidence>
<dbReference type="InterPro" id="IPR009050">
    <property type="entry name" value="Globin-like_sf"/>
</dbReference>
<dbReference type="SUPFAM" id="SSF46458">
    <property type="entry name" value="Globin-like"/>
    <property type="match status" value="1"/>
</dbReference>
<dbReference type="InterPro" id="IPR012292">
    <property type="entry name" value="Globin/Proto"/>
</dbReference>
<evidence type="ECO:0000313" key="6">
    <source>
        <dbReference type="EMBL" id="RKQ61439.1"/>
    </source>
</evidence>
<keyword evidence="2 5" id="KW-0349">Heme</keyword>
<dbReference type="GO" id="GO:0020037">
    <property type="term" value="F:heme binding"/>
    <property type="evidence" value="ECO:0007669"/>
    <property type="project" value="InterPro"/>
</dbReference>
<evidence type="ECO:0000256" key="2">
    <source>
        <dbReference type="ARBA" id="ARBA00022617"/>
    </source>
</evidence>
<accession>A0A495BJC1</accession>
<dbReference type="AlphaFoldDB" id="A0A495BJC1"/>
<gene>
    <name evidence="6" type="ORF">C8E02_1214</name>
</gene>
<dbReference type="GO" id="GO:0046872">
    <property type="term" value="F:metal ion binding"/>
    <property type="evidence" value="ECO:0007669"/>
    <property type="project" value="UniProtKB-KW"/>
</dbReference>
<dbReference type="InterPro" id="IPR001486">
    <property type="entry name" value="Hemoglobin_trunc"/>
</dbReference>
<sequence>MSSIAQRLGREVIDTVSRQFYAQIRVHPQLAPIFAVVHDWPQHEAHIGHFWWTLLGGDAYLDTQYNVARKHLDIGVTPALVDEWLALFEPIVRRHVASPDADEWLRKARMIGQSIALMNTPLD</sequence>